<dbReference type="AlphaFoldDB" id="A0A2U9CGL0"/>
<dbReference type="Proteomes" id="UP000246464">
    <property type="component" value="Chromosome 16"/>
</dbReference>
<reference evidence="2 3" key="1">
    <citation type="submission" date="2017-12" db="EMBL/GenBank/DDBJ databases">
        <title>Integrating genomic resources of turbot (Scophthalmus maximus) in depth evaluation of genetic and physical mapping variation across individuals.</title>
        <authorList>
            <person name="Martinez P."/>
        </authorList>
    </citation>
    <scope>NUCLEOTIDE SEQUENCE [LARGE SCALE GENOMIC DNA]</scope>
</reference>
<evidence type="ECO:0000256" key="1">
    <source>
        <dbReference type="SAM" id="MobiDB-lite"/>
    </source>
</evidence>
<name>A0A2U9CGL0_SCOMX</name>
<evidence type="ECO:0000313" key="2">
    <source>
        <dbReference type="EMBL" id="AWP15618.1"/>
    </source>
</evidence>
<keyword evidence="3" id="KW-1185">Reference proteome</keyword>
<gene>
    <name evidence="2" type="ORF">SMAX5B_013824</name>
</gene>
<protein>
    <submittedName>
        <fullName evidence="2">Uncharacterized protein</fullName>
    </submittedName>
</protein>
<sequence length="102" mass="11344">MDDPATSRGQLRRRAPPAPQPSVRSRGVNQRLFHRGNPALLGVPAQPGTICPRTVTQERRCQGGFPLTSCTLRVTWARPGSRQIHHHWSLDVMEGPNTSMIQ</sequence>
<organism evidence="2 3">
    <name type="scientific">Scophthalmus maximus</name>
    <name type="common">Turbot</name>
    <name type="synonym">Psetta maxima</name>
    <dbReference type="NCBI Taxonomy" id="52904"/>
    <lineage>
        <taxon>Eukaryota</taxon>
        <taxon>Metazoa</taxon>
        <taxon>Chordata</taxon>
        <taxon>Craniata</taxon>
        <taxon>Vertebrata</taxon>
        <taxon>Euteleostomi</taxon>
        <taxon>Actinopterygii</taxon>
        <taxon>Neopterygii</taxon>
        <taxon>Teleostei</taxon>
        <taxon>Neoteleostei</taxon>
        <taxon>Acanthomorphata</taxon>
        <taxon>Carangaria</taxon>
        <taxon>Pleuronectiformes</taxon>
        <taxon>Pleuronectoidei</taxon>
        <taxon>Scophthalmidae</taxon>
        <taxon>Scophthalmus</taxon>
    </lineage>
</organism>
<feature type="region of interest" description="Disordered" evidence="1">
    <location>
        <begin position="1"/>
        <end position="29"/>
    </location>
</feature>
<accession>A0A2U9CGL0</accession>
<dbReference type="EMBL" id="CP026258">
    <property type="protein sequence ID" value="AWP15618.1"/>
    <property type="molecule type" value="Genomic_DNA"/>
</dbReference>
<proteinExistence type="predicted"/>
<evidence type="ECO:0000313" key="3">
    <source>
        <dbReference type="Proteomes" id="UP000246464"/>
    </source>
</evidence>